<protein>
    <submittedName>
        <fullName evidence="4">CASPASE_P20 domain-containing protein</fullName>
    </submittedName>
</protein>
<sequence length="187" mass="20634">MSHGLYDAIAGSDDNFVDLHTFVGQLNGVNCPASDQQAKNYLRDQGAHVRESVGAIAGTSGTERRRDNPWRSASRDRQLSRQILAHVQSNQDMLLAMSTAPHHVSIRDARKVVRCFAAALRRDLRILPSPMGRSPKPLVSHFEPGAPNAVAGGFHYLQKPGAQQRPLNRLRPLPFSFNTGLRVISPR</sequence>
<feature type="domain" description="Caspase family p20" evidence="2">
    <location>
        <begin position="1"/>
        <end position="42"/>
    </location>
</feature>
<dbReference type="AlphaFoldDB" id="A0A183BSI8"/>
<dbReference type="PROSITE" id="PS50208">
    <property type="entry name" value="CASPASE_P20"/>
    <property type="match status" value="1"/>
</dbReference>
<feature type="region of interest" description="Disordered" evidence="1">
    <location>
        <begin position="52"/>
        <end position="77"/>
    </location>
</feature>
<evidence type="ECO:0000313" key="4">
    <source>
        <dbReference type="WBParaSite" id="GPLIN_000357400"/>
    </source>
</evidence>
<reference evidence="3" key="1">
    <citation type="submission" date="2013-12" db="EMBL/GenBank/DDBJ databases">
        <authorList>
            <person name="Aslett M."/>
        </authorList>
    </citation>
    <scope>NUCLEOTIDE SEQUENCE [LARGE SCALE GENOMIC DNA]</scope>
    <source>
        <strain evidence="3">Lindley</strain>
    </source>
</reference>
<keyword evidence="3" id="KW-1185">Reference proteome</keyword>
<evidence type="ECO:0000259" key="2">
    <source>
        <dbReference type="PROSITE" id="PS50208"/>
    </source>
</evidence>
<dbReference type="SUPFAM" id="SSF52129">
    <property type="entry name" value="Caspase-like"/>
    <property type="match status" value="1"/>
</dbReference>
<dbReference type="GO" id="GO:0006508">
    <property type="term" value="P:proteolysis"/>
    <property type="evidence" value="ECO:0007669"/>
    <property type="project" value="InterPro"/>
</dbReference>
<organism evidence="3 4">
    <name type="scientific">Globodera pallida</name>
    <name type="common">Potato cyst nematode worm</name>
    <name type="synonym">Heterodera pallida</name>
    <dbReference type="NCBI Taxonomy" id="36090"/>
    <lineage>
        <taxon>Eukaryota</taxon>
        <taxon>Metazoa</taxon>
        <taxon>Ecdysozoa</taxon>
        <taxon>Nematoda</taxon>
        <taxon>Chromadorea</taxon>
        <taxon>Rhabditida</taxon>
        <taxon>Tylenchina</taxon>
        <taxon>Tylenchomorpha</taxon>
        <taxon>Tylenchoidea</taxon>
        <taxon>Heteroderidae</taxon>
        <taxon>Heteroderinae</taxon>
        <taxon>Globodera</taxon>
    </lineage>
</organism>
<dbReference type="WBParaSite" id="GPLIN_000357400">
    <property type="protein sequence ID" value="GPLIN_000357400"/>
    <property type="gene ID" value="GPLIN_000357400"/>
</dbReference>
<reference evidence="4" key="3">
    <citation type="submission" date="2016-06" db="UniProtKB">
        <authorList>
            <consortium name="WormBaseParasite"/>
        </authorList>
    </citation>
    <scope>IDENTIFICATION</scope>
</reference>
<proteinExistence type="predicted"/>
<evidence type="ECO:0000313" key="3">
    <source>
        <dbReference type="Proteomes" id="UP000050741"/>
    </source>
</evidence>
<dbReference type="InterPro" id="IPR001309">
    <property type="entry name" value="Pept_C14_p20"/>
</dbReference>
<evidence type="ECO:0000256" key="1">
    <source>
        <dbReference type="SAM" id="MobiDB-lite"/>
    </source>
</evidence>
<dbReference type="Proteomes" id="UP000050741">
    <property type="component" value="Unassembled WGS sequence"/>
</dbReference>
<dbReference type="InterPro" id="IPR029030">
    <property type="entry name" value="Caspase-like_dom_sf"/>
</dbReference>
<accession>A0A183BSI8</accession>
<feature type="compositionally biased region" description="Basic and acidic residues" evidence="1">
    <location>
        <begin position="62"/>
        <end position="77"/>
    </location>
</feature>
<name>A0A183BSI8_GLOPA</name>
<reference evidence="3" key="2">
    <citation type="submission" date="2014-05" db="EMBL/GenBank/DDBJ databases">
        <title>The genome and life-stage specific transcriptomes of Globodera pallida elucidate key aspects of plant parasitism by a cyst nematode.</title>
        <authorList>
            <person name="Cotton J.A."/>
            <person name="Lilley C.J."/>
            <person name="Jones L.M."/>
            <person name="Kikuchi T."/>
            <person name="Reid A.J."/>
            <person name="Thorpe P."/>
            <person name="Tsai I.J."/>
            <person name="Beasley H."/>
            <person name="Blok V."/>
            <person name="Cock P.J.A."/>
            <person name="Van den Akker S.E."/>
            <person name="Holroyd N."/>
            <person name="Hunt M."/>
            <person name="Mantelin S."/>
            <person name="Naghra H."/>
            <person name="Pain A."/>
            <person name="Palomares-Rius J.E."/>
            <person name="Zarowiecki M."/>
            <person name="Berriman M."/>
            <person name="Jones J.T."/>
            <person name="Urwin P.E."/>
        </authorList>
    </citation>
    <scope>NUCLEOTIDE SEQUENCE [LARGE SCALE GENOMIC DNA]</scope>
    <source>
        <strain evidence="3">Lindley</strain>
    </source>
</reference>
<dbReference type="Gene3D" id="3.40.50.1460">
    <property type="match status" value="1"/>
</dbReference>
<dbReference type="GO" id="GO:0004197">
    <property type="term" value="F:cysteine-type endopeptidase activity"/>
    <property type="evidence" value="ECO:0007669"/>
    <property type="project" value="InterPro"/>
</dbReference>